<comment type="similarity">
    <text evidence="2 10 12">Belongs to the GrpE family.</text>
</comment>
<dbReference type="HOGENOM" id="CLU_057217_6_0_7"/>
<dbReference type="Proteomes" id="UP000002534">
    <property type="component" value="Chromosome"/>
</dbReference>
<evidence type="ECO:0000256" key="6">
    <source>
        <dbReference type="ARBA" id="ARBA00023186"/>
    </source>
</evidence>
<dbReference type="GO" id="GO:0006457">
    <property type="term" value="P:protein folding"/>
    <property type="evidence" value="ECO:0007669"/>
    <property type="project" value="InterPro"/>
</dbReference>
<evidence type="ECO:0000256" key="7">
    <source>
        <dbReference type="ARBA" id="ARBA00053401"/>
    </source>
</evidence>
<evidence type="ECO:0000313" key="15">
    <source>
        <dbReference type="EMBL" id="ABA87371.1"/>
    </source>
</evidence>
<dbReference type="KEGG" id="pca:Pcar_0108"/>
<keyword evidence="5 10" id="KW-0346">Stress response</keyword>
<keyword evidence="13" id="KW-0175">Coiled coil</keyword>
<evidence type="ECO:0000256" key="11">
    <source>
        <dbReference type="RuleBase" id="RU000639"/>
    </source>
</evidence>
<comment type="subunit">
    <text evidence="3 10">Homodimer.</text>
</comment>
<dbReference type="eggNOG" id="COG0576">
    <property type="taxonomic scope" value="Bacteria"/>
</dbReference>
<dbReference type="Gene3D" id="3.90.20.20">
    <property type="match status" value="1"/>
</dbReference>
<name>Q3A8C1_SYNC1</name>
<dbReference type="OrthoDB" id="9789811at2"/>
<evidence type="ECO:0000256" key="14">
    <source>
        <dbReference type="SAM" id="MobiDB-lite"/>
    </source>
</evidence>
<evidence type="ECO:0000256" key="1">
    <source>
        <dbReference type="ARBA" id="ARBA00004496"/>
    </source>
</evidence>
<evidence type="ECO:0000256" key="12">
    <source>
        <dbReference type="RuleBase" id="RU004478"/>
    </source>
</evidence>
<evidence type="ECO:0000256" key="10">
    <source>
        <dbReference type="HAMAP-Rule" id="MF_01151"/>
    </source>
</evidence>
<dbReference type="SUPFAM" id="SSF51064">
    <property type="entry name" value="Head domain of nucleotide exchange factor GrpE"/>
    <property type="match status" value="1"/>
</dbReference>
<proteinExistence type="inferred from homology"/>
<organism evidence="15 16">
    <name type="scientific">Syntrophotalea carbinolica (strain DSM 2380 / NBRC 103641 / GraBd1)</name>
    <name type="common">Pelobacter carbinolicus</name>
    <dbReference type="NCBI Taxonomy" id="338963"/>
    <lineage>
        <taxon>Bacteria</taxon>
        <taxon>Pseudomonadati</taxon>
        <taxon>Thermodesulfobacteriota</taxon>
        <taxon>Desulfuromonadia</taxon>
        <taxon>Desulfuromonadales</taxon>
        <taxon>Syntrophotaleaceae</taxon>
        <taxon>Syntrophotalea</taxon>
    </lineage>
</organism>
<evidence type="ECO:0000313" key="16">
    <source>
        <dbReference type="Proteomes" id="UP000002534"/>
    </source>
</evidence>
<feature type="region of interest" description="Disordered" evidence="14">
    <location>
        <begin position="1"/>
        <end position="38"/>
    </location>
</feature>
<sequence length="198" mass="22546">MAEQKEQATDVKQGLEEEQPAAETPEEVAAETEEETDPVAALEQELAAAQEEKQKNWDLYLRERAELENFRKRMQREKEDLVRFANENLLREILTVVDNLERAIEHARQTDETVKGLLEGVEMTLSQCQKLLEKFGVTPVVAVGEPFDPTWHEAMGQMESAEHPPNTVMQEMQKGYVLNDRLLRPAMVMISKAPAATE</sequence>
<keyword evidence="4 10" id="KW-0963">Cytoplasm</keyword>
<evidence type="ECO:0000256" key="13">
    <source>
        <dbReference type="SAM" id="Coils"/>
    </source>
</evidence>
<evidence type="ECO:0000256" key="5">
    <source>
        <dbReference type="ARBA" id="ARBA00023016"/>
    </source>
</evidence>
<dbReference type="AlphaFoldDB" id="Q3A8C1"/>
<dbReference type="InterPro" id="IPR013805">
    <property type="entry name" value="GrpE_CC"/>
</dbReference>
<dbReference type="EMBL" id="CP000142">
    <property type="protein sequence ID" value="ABA87371.1"/>
    <property type="molecule type" value="Genomic_DNA"/>
</dbReference>
<evidence type="ECO:0000256" key="9">
    <source>
        <dbReference type="ARBA" id="ARBA00076414"/>
    </source>
</evidence>
<evidence type="ECO:0000256" key="2">
    <source>
        <dbReference type="ARBA" id="ARBA00009054"/>
    </source>
</evidence>
<dbReference type="PANTHER" id="PTHR21237:SF23">
    <property type="entry name" value="GRPE PROTEIN HOMOLOG, MITOCHONDRIAL"/>
    <property type="match status" value="1"/>
</dbReference>
<gene>
    <name evidence="10 15" type="primary">grpE</name>
    <name evidence="15" type="ordered locus">Pcar_0108</name>
</gene>
<dbReference type="GO" id="GO:0051082">
    <property type="term" value="F:unfolded protein binding"/>
    <property type="evidence" value="ECO:0007669"/>
    <property type="project" value="TreeGrafter"/>
</dbReference>
<dbReference type="GO" id="GO:0005829">
    <property type="term" value="C:cytosol"/>
    <property type="evidence" value="ECO:0007669"/>
    <property type="project" value="TreeGrafter"/>
</dbReference>
<reference evidence="15 16" key="2">
    <citation type="journal article" date="2012" name="BMC Genomics">
        <title>The genome of Pelobacter carbinolicus reveals surprising metabolic capabilities and physiological features.</title>
        <authorList>
            <person name="Aklujkar M."/>
            <person name="Haveman S.A."/>
            <person name="Didonato R.Jr."/>
            <person name="Chertkov O."/>
            <person name="Han C.S."/>
            <person name="Land M.L."/>
            <person name="Brown P."/>
            <person name="Lovley D.R."/>
        </authorList>
    </citation>
    <scope>NUCLEOTIDE SEQUENCE [LARGE SCALE GENOMIC DNA]</scope>
    <source>
        <strain evidence="16">DSM 2380 / NBRC 103641 / GraBd1</strain>
    </source>
</reference>
<evidence type="ECO:0000256" key="3">
    <source>
        <dbReference type="ARBA" id="ARBA00011738"/>
    </source>
</evidence>
<dbReference type="NCBIfam" id="NF010755">
    <property type="entry name" value="PRK14158.1"/>
    <property type="match status" value="1"/>
</dbReference>
<dbReference type="InterPro" id="IPR009012">
    <property type="entry name" value="GrpE_head"/>
</dbReference>
<reference evidence="16" key="1">
    <citation type="submission" date="2005-10" db="EMBL/GenBank/DDBJ databases">
        <title>Complete sequence of Pelobacter carbinolicus DSM 2380.</title>
        <authorList>
            <person name="Copeland A."/>
            <person name="Lucas S."/>
            <person name="Lapidus A."/>
            <person name="Barry K."/>
            <person name="Detter J.C."/>
            <person name="Glavina T."/>
            <person name="Hammon N."/>
            <person name="Israni S."/>
            <person name="Pitluck S."/>
            <person name="Chertkov O."/>
            <person name="Schmutz J."/>
            <person name="Larimer F."/>
            <person name="Land M."/>
            <person name="Kyrpides N."/>
            <person name="Ivanova N."/>
            <person name="Richardson P."/>
        </authorList>
    </citation>
    <scope>NUCLEOTIDE SEQUENCE [LARGE SCALE GENOMIC DNA]</scope>
    <source>
        <strain evidence="16">DSM 2380 / NBRC 103641 / GraBd1</strain>
    </source>
</reference>
<comment type="function">
    <text evidence="7 10 11">Participates actively in the response to hyperosmotic and heat shock by preventing the aggregation of stress-denatured proteins, in association with DnaK and GrpE. It is the nucleotide exchange factor for DnaK and may function as a thermosensor. Unfolded proteins bind initially to DnaJ; upon interaction with the DnaJ-bound protein, DnaK hydrolyzes its bound ATP, resulting in the formation of a stable complex. GrpE releases ADP from DnaK; ATP binding to DnaK triggers the release of the substrate protein, thus completing the reaction cycle. Several rounds of ATP-dependent interactions between DnaJ, DnaK and GrpE are required for fully efficient folding.</text>
</comment>
<dbReference type="PRINTS" id="PR00773">
    <property type="entry name" value="GRPEPROTEIN"/>
</dbReference>
<dbReference type="NCBIfam" id="NF010748">
    <property type="entry name" value="PRK14150.1"/>
    <property type="match status" value="1"/>
</dbReference>
<dbReference type="Gene3D" id="2.30.22.10">
    <property type="entry name" value="Head domain of nucleotide exchange factor GrpE"/>
    <property type="match status" value="1"/>
</dbReference>
<dbReference type="FunFam" id="2.30.22.10:FF:000001">
    <property type="entry name" value="Protein GrpE"/>
    <property type="match status" value="1"/>
</dbReference>
<comment type="subcellular location">
    <subcellularLocation>
        <location evidence="1 10">Cytoplasm</location>
    </subcellularLocation>
</comment>
<dbReference type="STRING" id="338963.Pcar_0108"/>
<keyword evidence="6 10" id="KW-0143">Chaperone</keyword>
<keyword evidence="16" id="KW-1185">Reference proteome</keyword>
<dbReference type="NCBIfam" id="NF010738">
    <property type="entry name" value="PRK14140.1"/>
    <property type="match status" value="1"/>
</dbReference>
<protein>
    <recommendedName>
        <fullName evidence="8 10">Protein GrpE</fullName>
    </recommendedName>
    <alternativeName>
        <fullName evidence="9 10">HSP-70 cofactor</fullName>
    </alternativeName>
</protein>
<dbReference type="GO" id="GO:0051087">
    <property type="term" value="F:protein-folding chaperone binding"/>
    <property type="evidence" value="ECO:0007669"/>
    <property type="project" value="InterPro"/>
</dbReference>
<dbReference type="GO" id="GO:0042803">
    <property type="term" value="F:protein homodimerization activity"/>
    <property type="evidence" value="ECO:0007669"/>
    <property type="project" value="InterPro"/>
</dbReference>
<dbReference type="HAMAP" id="MF_01151">
    <property type="entry name" value="GrpE"/>
    <property type="match status" value="1"/>
</dbReference>
<dbReference type="RefSeq" id="WP_011339760.1">
    <property type="nucleotide sequence ID" value="NC_007498.2"/>
</dbReference>
<dbReference type="GO" id="GO:0000774">
    <property type="term" value="F:adenyl-nucleotide exchange factor activity"/>
    <property type="evidence" value="ECO:0007669"/>
    <property type="project" value="InterPro"/>
</dbReference>
<evidence type="ECO:0000256" key="4">
    <source>
        <dbReference type="ARBA" id="ARBA00022490"/>
    </source>
</evidence>
<dbReference type="SUPFAM" id="SSF58014">
    <property type="entry name" value="Coiled-coil domain of nucleotide exchange factor GrpE"/>
    <property type="match status" value="1"/>
</dbReference>
<dbReference type="CDD" id="cd00446">
    <property type="entry name" value="GrpE"/>
    <property type="match status" value="1"/>
</dbReference>
<feature type="compositionally biased region" description="Acidic residues" evidence="14">
    <location>
        <begin position="16"/>
        <end position="37"/>
    </location>
</feature>
<dbReference type="PROSITE" id="PS01071">
    <property type="entry name" value="GRPE"/>
    <property type="match status" value="1"/>
</dbReference>
<accession>Q3A8C1</accession>
<evidence type="ECO:0000256" key="8">
    <source>
        <dbReference type="ARBA" id="ARBA00072274"/>
    </source>
</evidence>
<dbReference type="PANTHER" id="PTHR21237">
    <property type="entry name" value="GRPE PROTEIN"/>
    <property type="match status" value="1"/>
</dbReference>
<feature type="compositionally biased region" description="Basic and acidic residues" evidence="14">
    <location>
        <begin position="1"/>
        <end position="15"/>
    </location>
</feature>
<feature type="coiled-coil region" evidence="13">
    <location>
        <begin position="60"/>
        <end position="110"/>
    </location>
</feature>
<dbReference type="Pfam" id="PF01025">
    <property type="entry name" value="GrpE"/>
    <property type="match status" value="1"/>
</dbReference>
<dbReference type="InterPro" id="IPR000740">
    <property type="entry name" value="GrpE"/>
</dbReference>